<accession>A0A0E9QYM3</accession>
<sequence>MFSMTFWKNLQNRRMAIWERTHSRLPRVCNQLHKNSTTLISLFVQLFAN</sequence>
<reference evidence="1" key="2">
    <citation type="journal article" date="2015" name="Fish Shellfish Immunol.">
        <title>Early steps in the European eel (Anguilla anguilla)-Vibrio vulnificus interaction in the gills: Role of the RtxA13 toxin.</title>
        <authorList>
            <person name="Callol A."/>
            <person name="Pajuelo D."/>
            <person name="Ebbesson L."/>
            <person name="Teles M."/>
            <person name="MacKenzie S."/>
            <person name="Amaro C."/>
        </authorList>
    </citation>
    <scope>NUCLEOTIDE SEQUENCE</scope>
</reference>
<organism evidence="1">
    <name type="scientific">Anguilla anguilla</name>
    <name type="common">European freshwater eel</name>
    <name type="synonym">Muraena anguilla</name>
    <dbReference type="NCBI Taxonomy" id="7936"/>
    <lineage>
        <taxon>Eukaryota</taxon>
        <taxon>Metazoa</taxon>
        <taxon>Chordata</taxon>
        <taxon>Craniata</taxon>
        <taxon>Vertebrata</taxon>
        <taxon>Euteleostomi</taxon>
        <taxon>Actinopterygii</taxon>
        <taxon>Neopterygii</taxon>
        <taxon>Teleostei</taxon>
        <taxon>Anguilliformes</taxon>
        <taxon>Anguillidae</taxon>
        <taxon>Anguilla</taxon>
    </lineage>
</organism>
<reference evidence="1" key="1">
    <citation type="submission" date="2014-11" db="EMBL/GenBank/DDBJ databases">
        <authorList>
            <person name="Amaro Gonzalez C."/>
        </authorList>
    </citation>
    <scope>NUCLEOTIDE SEQUENCE</scope>
</reference>
<dbReference type="AlphaFoldDB" id="A0A0E9QYM3"/>
<protein>
    <submittedName>
        <fullName evidence="1">Uncharacterized protein</fullName>
    </submittedName>
</protein>
<proteinExistence type="predicted"/>
<evidence type="ECO:0000313" key="1">
    <source>
        <dbReference type="EMBL" id="JAH21944.1"/>
    </source>
</evidence>
<name>A0A0E9QYM3_ANGAN</name>
<dbReference type="EMBL" id="GBXM01086633">
    <property type="protein sequence ID" value="JAH21944.1"/>
    <property type="molecule type" value="Transcribed_RNA"/>
</dbReference>